<proteinExistence type="inferred from homology"/>
<dbReference type="NCBIfam" id="TIGR00492">
    <property type="entry name" value="alr"/>
    <property type="match status" value="1"/>
</dbReference>
<dbReference type="FunFam" id="3.20.20.10:FF:000002">
    <property type="entry name" value="Alanine racemase"/>
    <property type="match status" value="1"/>
</dbReference>
<dbReference type="EC" id="5.1.1.1" evidence="5"/>
<dbReference type="GO" id="GO:0030170">
    <property type="term" value="F:pyridoxal phosphate binding"/>
    <property type="evidence" value="ECO:0007669"/>
    <property type="project" value="TreeGrafter"/>
</dbReference>
<dbReference type="GO" id="GO:0005829">
    <property type="term" value="C:cytosol"/>
    <property type="evidence" value="ECO:0007669"/>
    <property type="project" value="TreeGrafter"/>
</dbReference>
<accession>A0A3B0XB22</accession>
<keyword evidence="2" id="KW-0663">Pyridoxal phosphate</keyword>
<dbReference type="SUPFAM" id="SSF51419">
    <property type="entry name" value="PLP-binding barrel"/>
    <property type="match status" value="1"/>
</dbReference>
<protein>
    <submittedName>
        <fullName evidence="5">Alanine racemase</fullName>
        <ecNumber evidence="5">5.1.1.1</ecNumber>
    </submittedName>
</protein>
<dbReference type="InterPro" id="IPR020622">
    <property type="entry name" value="Ala_racemase_pyridoxalP-BS"/>
</dbReference>
<dbReference type="InterPro" id="IPR001608">
    <property type="entry name" value="Ala_racemase_N"/>
</dbReference>
<dbReference type="Gene3D" id="3.20.20.10">
    <property type="entry name" value="Alanine racemase"/>
    <property type="match status" value="1"/>
</dbReference>
<dbReference type="InterPro" id="IPR000821">
    <property type="entry name" value="Ala_racemase"/>
</dbReference>
<feature type="domain" description="Alanine racemase C-terminal" evidence="4">
    <location>
        <begin position="241"/>
        <end position="364"/>
    </location>
</feature>
<dbReference type="SMART" id="SM01005">
    <property type="entry name" value="Ala_racemase_C"/>
    <property type="match status" value="1"/>
</dbReference>
<evidence type="ECO:0000259" key="4">
    <source>
        <dbReference type="SMART" id="SM01005"/>
    </source>
</evidence>
<dbReference type="PROSITE" id="PS00395">
    <property type="entry name" value="ALANINE_RACEMASE"/>
    <property type="match status" value="1"/>
</dbReference>
<dbReference type="GO" id="GO:0008784">
    <property type="term" value="F:alanine racemase activity"/>
    <property type="evidence" value="ECO:0007669"/>
    <property type="project" value="UniProtKB-EC"/>
</dbReference>
<evidence type="ECO:0000256" key="3">
    <source>
        <dbReference type="ARBA" id="ARBA00023235"/>
    </source>
</evidence>
<dbReference type="PANTHER" id="PTHR30511">
    <property type="entry name" value="ALANINE RACEMASE"/>
    <property type="match status" value="1"/>
</dbReference>
<dbReference type="EMBL" id="UOFG01000113">
    <property type="protein sequence ID" value="VAW60157.1"/>
    <property type="molecule type" value="Genomic_DNA"/>
</dbReference>
<keyword evidence="3 5" id="KW-0413">Isomerase</keyword>
<dbReference type="HAMAP" id="MF_01201">
    <property type="entry name" value="Ala_racemase"/>
    <property type="match status" value="1"/>
</dbReference>
<evidence type="ECO:0000256" key="1">
    <source>
        <dbReference type="ARBA" id="ARBA00001933"/>
    </source>
</evidence>
<dbReference type="InterPro" id="IPR011079">
    <property type="entry name" value="Ala_racemase_C"/>
</dbReference>
<dbReference type="InterPro" id="IPR029066">
    <property type="entry name" value="PLP-binding_barrel"/>
</dbReference>
<dbReference type="AlphaFoldDB" id="A0A3B0XB22"/>
<organism evidence="5">
    <name type="scientific">hydrothermal vent metagenome</name>
    <dbReference type="NCBI Taxonomy" id="652676"/>
    <lineage>
        <taxon>unclassified sequences</taxon>
        <taxon>metagenomes</taxon>
        <taxon>ecological metagenomes</taxon>
    </lineage>
</organism>
<evidence type="ECO:0000313" key="5">
    <source>
        <dbReference type="EMBL" id="VAW60157.1"/>
    </source>
</evidence>
<comment type="cofactor">
    <cofactor evidence="1">
        <name>pyridoxal 5'-phosphate</name>
        <dbReference type="ChEBI" id="CHEBI:597326"/>
    </cofactor>
</comment>
<dbReference type="PANTHER" id="PTHR30511:SF0">
    <property type="entry name" value="ALANINE RACEMASE, CATABOLIC-RELATED"/>
    <property type="match status" value="1"/>
</dbReference>
<evidence type="ECO:0000256" key="2">
    <source>
        <dbReference type="ARBA" id="ARBA00022898"/>
    </source>
</evidence>
<sequence length="367" mass="40079">MRPGRSAKISIDLAALEHNFQLVRKASPSSKIMPAIKANAYGHGQLQIAESLKEADGFAVAQFAEAMALRNAGFEKPITVFQGFSNEQQLSQMQQHRIRPAISQLWQLDLLQARRDHTPLDVWLKINTGMGRLGVQPDQAAQCWNKIQNIKYIQNTGLMMHFSNADAPSHRSNQQQINTFQQLLDKLSVDEVSVSNSAAILTGLYKFQASEYQAWVRPGIMLYGASPLPNRSADELGLKAVMSLQAELIAINPLARGHPVGYGGDWICPENMPVGIVNIGYADGYPRHALSGTPVVVNGQQTQLIGRVSMDSIAIDLREMDVRCGDAVELWGSQVGVDEVARNAGTIAYELLCNAGRLVGVVPVPVS</sequence>
<dbReference type="Pfam" id="PF01168">
    <property type="entry name" value="Ala_racemase_N"/>
    <property type="match status" value="1"/>
</dbReference>
<dbReference type="InterPro" id="IPR009006">
    <property type="entry name" value="Ala_racemase/Decarboxylase_C"/>
</dbReference>
<gene>
    <name evidence="5" type="ORF">MNBD_GAMMA11-2633</name>
</gene>
<dbReference type="Gene3D" id="2.40.37.10">
    <property type="entry name" value="Lyase, Ornithine Decarboxylase, Chain A, domain 1"/>
    <property type="match status" value="1"/>
</dbReference>
<dbReference type="GO" id="GO:0030632">
    <property type="term" value="P:D-alanine biosynthetic process"/>
    <property type="evidence" value="ECO:0007669"/>
    <property type="project" value="TreeGrafter"/>
</dbReference>
<reference evidence="5" key="1">
    <citation type="submission" date="2018-06" db="EMBL/GenBank/DDBJ databases">
        <authorList>
            <person name="Zhirakovskaya E."/>
        </authorList>
    </citation>
    <scope>NUCLEOTIDE SEQUENCE</scope>
</reference>
<dbReference type="Pfam" id="PF00842">
    <property type="entry name" value="Ala_racemase_C"/>
    <property type="match status" value="1"/>
</dbReference>
<name>A0A3B0XB22_9ZZZZ</name>
<dbReference type="PRINTS" id="PR00992">
    <property type="entry name" value="ALARACEMASE"/>
</dbReference>
<dbReference type="SUPFAM" id="SSF50621">
    <property type="entry name" value="Alanine racemase C-terminal domain-like"/>
    <property type="match status" value="1"/>
</dbReference>